<dbReference type="PRINTS" id="PR00701">
    <property type="entry name" value="60KDINNERMP"/>
</dbReference>
<feature type="domain" description="Membrane insertase YidC/Oxa/ALB C-terminal" evidence="15">
    <location>
        <begin position="363"/>
        <end position="553"/>
    </location>
</feature>
<evidence type="ECO:0000256" key="1">
    <source>
        <dbReference type="ARBA" id="ARBA00004429"/>
    </source>
</evidence>
<feature type="region of interest" description="Disordered" evidence="14">
    <location>
        <begin position="29"/>
        <end position="61"/>
    </location>
</feature>
<dbReference type="InterPro" id="IPR028053">
    <property type="entry name" value="Membr_insert_YidC_N"/>
</dbReference>
<keyword evidence="9 13" id="KW-0472">Membrane</keyword>
<keyword evidence="7 13" id="KW-0653">Protein transport</keyword>
<evidence type="ECO:0000256" key="12">
    <source>
        <dbReference type="ARBA" id="ARBA00033342"/>
    </source>
</evidence>
<dbReference type="Pfam" id="PF02096">
    <property type="entry name" value="60KD_IMP"/>
    <property type="match status" value="1"/>
</dbReference>
<evidence type="ECO:0000256" key="6">
    <source>
        <dbReference type="ARBA" id="ARBA00022692"/>
    </source>
</evidence>
<dbReference type="GO" id="GO:0005886">
    <property type="term" value="C:plasma membrane"/>
    <property type="evidence" value="ECO:0007669"/>
    <property type="project" value="UniProtKB-SubCell"/>
</dbReference>
<dbReference type="CDD" id="cd20070">
    <property type="entry name" value="5TM_YidC_Alb3"/>
    <property type="match status" value="1"/>
</dbReference>
<evidence type="ECO:0000256" key="8">
    <source>
        <dbReference type="ARBA" id="ARBA00022989"/>
    </source>
</evidence>
<keyword evidence="10 13" id="KW-0143">Chaperone</keyword>
<comment type="similarity">
    <text evidence="2 13">Belongs to the OXA1/ALB3/YidC family. Type 1 subfamily.</text>
</comment>
<evidence type="ECO:0000259" key="15">
    <source>
        <dbReference type="Pfam" id="PF02096"/>
    </source>
</evidence>
<name>A0A7C0WU97_9BACT</name>
<gene>
    <name evidence="13" type="primary">yidC</name>
    <name evidence="17" type="ORF">ENG14_01335</name>
</gene>
<evidence type="ECO:0000256" key="2">
    <source>
        <dbReference type="ARBA" id="ARBA00010527"/>
    </source>
</evidence>
<dbReference type="GO" id="GO:0032977">
    <property type="term" value="F:membrane insertase activity"/>
    <property type="evidence" value="ECO:0007669"/>
    <property type="project" value="InterPro"/>
</dbReference>
<comment type="subunit">
    <text evidence="13">Interacts with the Sec translocase complex via SecD. Specifically interacts with transmembrane segments of nascent integral membrane proteins during membrane integration.</text>
</comment>
<dbReference type="InterPro" id="IPR038221">
    <property type="entry name" value="YidC_periplasmic_sf"/>
</dbReference>
<feature type="transmembrane region" description="Helical" evidence="13">
    <location>
        <begin position="432"/>
        <end position="453"/>
    </location>
</feature>
<comment type="caution">
    <text evidence="17">The sequence shown here is derived from an EMBL/GenBank/DDBJ whole genome shotgun (WGS) entry which is preliminary data.</text>
</comment>
<proteinExistence type="inferred from homology"/>
<dbReference type="NCBIfam" id="TIGR03592">
    <property type="entry name" value="yidC_oxa1_cterm"/>
    <property type="match status" value="1"/>
</dbReference>
<dbReference type="AlphaFoldDB" id="A0A7C0WU97"/>
<keyword evidence="5 13" id="KW-1003">Cell membrane</keyword>
<evidence type="ECO:0000256" key="9">
    <source>
        <dbReference type="ARBA" id="ARBA00023136"/>
    </source>
</evidence>
<dbReference type="GO" id="GO:0015031">
    <property type="term" value="P:protein transport"/>
    <property type="evidence" value="ECO:0007669"/>
    <property type="project" value="UniProtKB-KW"/>
</dbReference>
<dbReference type="InterPro" id="IPR019998">
    <property type="entry name" value="Membr_insert_YidC"/>
</dbReference>
<evidence type="ECO:0000256" key="11">
    <source>
        <dbReference type="ARBA" id="ARBA00033245"/>
    </source>
</evidence>
<feature type="compositionally biased region" description="Polar residues" evidence="14">
    <location>
        <begin position="29"/>
        <end position="38"/>
    </location>
</feature>
<evidence type="ECO:0000256" key="3">
    <source>
        <dbReference type="ARBA" id="ARBA00015325"/>
    </source>
</evidence>
<feature type="transmembrane region" description="Helical" evidence="13">
    <location>
        <begin position="363"/>
        <end position="382"/>
    </location>
</feature>
<comment type="subcellular location">
    <subcellularLocation>
        <location evidence="1">Cell inner membrane</location>
        <topology evidence="1">Multi-pass membrane protein</topology>
    </subcellularLocation>
    <subcellularLocation>
        <location evidence="13">Cell membrane</location>
        <topology evidence="13">Multi-pass membrane protein</topology>
    </subcellularLocation>
</comment>
<dbReference type="PANTHER" id="PTHR12428">
    <property type="entry name" value="OXA1"/>
    <property type="match status" value="1"/>
</dbReference>
<sequence length="556" mass="64506">MEKRALLAFLLSVVILLIWDFYFTPQNQQVKPPAQDSQSVREDKSTPSQKQAVPPPSVNIEPKELPQLRLDKAATAFKKWTVDSPLYVAEILQPGARLFSFKLKKHRESADKNSPPMELVTAYPFGYLPCAVELINSEYLNLSVVPYSGPSVTRAVIGDGSERLSWSFEKTIPDVVYVRKKFDWQSNSYVVDLGVELKNLSTRPLEDRLGLSFYFLPYLKHEPSFNRSRLVYFAERERHTVSLKNLRKEAFVLKTPVSWLGYENNYFIQAIVPMSEEVYSFVARTLNPQENLLQVVYLSSAFKLKPGEDRLWKFRLYLGPKEVKELKKAGHSLVASISYGWVSFLAKPLLKGLVWLYRYTHNYGIAIIILTMVIKLLFWPLTHKSYQSMQKMKKIQPMIAQLREKYKDDRERLNQELLALYRTYKVNPMGGCLPIILQIPFFFALYRMLYSSVELRHQPFCLWINDLTAPDRLYVGVHIPYLGGIPVLTILMGISMFVQQKMTPSMGDPRQDKLMLLMPVVFTIFFVNFPSGLVLYWFVNNLLSIVQQYWINRTVK</sequence>
<dbReference type="InterPro" id="IPR028055">
    <property type="entry name" value="YidC/Oxa/ALB_C"/>
</dbReference>
<keyword evidence="4 13" id="KW-0813">Transport</keyword>
<dbReference type="PANTHER" id="PTHR12428:SF65">
    <property type="entry name" value="CYTOCHROME C OXIDASE ASSEMBLY PROTEIN COX18, MITOCHONDRIAL"/>
    <property type="match status" value="1"/>
</dbReference>
<feature type="transmembrane region" description="Helical" evidence="13">
    <location>
        <begin position="514"/>
        <end position="539"/>
    </location>
</feature>
<evidence type="ECO:0000256" key="4">
    <source>
        <dbReference type="ARBA" id="ARBA00022448"/>
    </source>
</evidence>
<feature type="transmembrane region" description="Helical" evidence="13">
    <location>
        <begin position="473"/>
        <end position="494"/>
    </location>
</feature>
<keyword evidence="8 13" id="KW-1133">Transmembrane helix</keyword>
<evidence type="ECO:0000313" key="17">
    <source>
        <dbReference type="EMBL" id="HDL89530.1"/>
    </source>
</evidence>
<organism evidence="17">
    <name type="scientific">Thermodesulforhabdus norvegica</name>
    <dbReference type="NCBI Taxonomy" id="39841"/>
    <lineage>
        <taxon>Bacteria</taxon>
        <taxon>Pseudomonadati</taxon>
        <taxon>Thermodesulfobacteriota</taxon>
        <taxon>Syntrophobacteria</taxon>
        <taxon>Syntrophobacterales</taxon>
        <taxon>Thermodesulforhabdaceae</taxon>
        <taxon>Thermodesulforhabdus</taxon>
    </lineage>
</organism>
<dbReference type="PRINTS" id="PR01900">
    <property type="entry name" value="YIDCPROTEIN"/>
</dbReference>
<dbReference type="GO" id="GO:0051205">
    <property type="term" value="P:protein insertion into membrane"/>
    <property type="evidence" value="ECO:0007669"/>
    <property type="project" value="TreeGrafter"/>
</dbReference>
<dbReference type="InterPro" id="IPR047196">
    <property type="entry name" value="YidC_ALB_C"/>
</dbReference>
<keyword evidence="6 13" id="KW-0812">Transmembrane</keyword>
<accession>A0A7C0WU97</accession>
<dbReference type="Pfam" id="PF14849">
    <property type="entry name" value="YidC_periplas"/>
    <property type="match status" value="1"/>
</dbReference>
<dbReference type="HAMAP" id="MF_01810">
    <property type="entry name" value="YidC_type1"/>
    <property type="match status" value="1"/>
</dbReference>
<evidence type="ECO:0000256" key="10">
    <source>
        <dbReference type="ARBA" id="ARBA00023186"/>
    </source>
</evidence>
<dbReference type="NCBIfam" id="TIGR03593">
    <property type="entry name" value="yidC_nterm"/>
    <property type="match status" value="1"/>
</dbReference>
<protein>
    <recommendedName>
        <fullName evidence="3 13">Membrane protein insertase YidC</fullName>
    </recommendedName>
    <alternativeName>
        <fullName evidence="12 13">Foldase YidC</fullName>
    </alternativeName>
    <alternativeName>
        <fullName evidence="11 13">Membrane integrase YidC</fullName>
    </alternativeName>
    <alternativeName>
        <fullName evidence="13">Membrane protein YidC</fullName>
    </alternativeName>
</protein>
<dbReference type="InterPro" id="IPR001708">
    <property type="entry name" value="YidC/ALB3/OXA1/COX18"/>
</dbReference>
<evidence type="ECO:0000256" key="13">
    <source>
        <dbReference type="HAMAP-Rule" id="MF_01810"/>
    </source>
</evidence>
<dbReference type="Proteomes" id="UP000886355">
    <property type="component" value="Unassembled WGS sequence"/>
</dbReference>
<feature type="domain" description="Membrane insertase YidC N-terminal" evidence="16">
    <location>
        <begin position="80"/>
        <end position="350"/>
    </location>
</feature>
<evidence type="ECO:0000256" key="7">
    <source>
        <dbReference type="ARBA" id="ARBA00022927"/>
    </source>
</evidence>
<comment type="function">
    <text evidence="13">Required for the insertion and/or proper folding and/or complex formation of integral membrane proteins into the membrane. Involved in integration of membrane proteins that insert both dependently and independently of the Sec translocase complex, as well as at least some lipoproteins. Aids folding of multispanning membrane proteins.</text>
</comment>
<feature type="transmembrane region" description="Helical" evidence="13">
    <location>
        <begin position="6"/>
        <end position="23"/>
    </location>
</feature>
<evidence type="ECO:0000259" key="16">
    <source>
        <dbReference type="Pfam" id="PF14849"/>
    </source>
</evidence>
<dbReference type="CDD" id="cd19961">
    <property type="entry name" value="EcYidC-like_peri"/>
    <property type="match status" value="1"/>
</dbReference>
<evidence type="ECO:0000256" key="5">
    <source>
        <dbReference type="ARBA" id="ARBA00022475"/>
    </source>
</evidence>
<dbReference type="EMBL" id="DQZW01000064">
    <property type="protein sequence ID" value="HDL89530.1"/>
    <property type="molecule type" value="Genomic_DNA"/>
</dbReference>
<reference evidence="17" key="1">
    <citation type="journal article" date="2020" name="mSystems">
        <title>Genome- and Community-Level Interaction Insights into Carbon Utilization and Element Cycling Functions of Hydrothermarchaeota in Hydrothermal Sediment.</title>
        <authorList>
            <person name="Zhou Z."/>
            <person name="Liu Y."/>
            <person name="Xu W."/>
            <person name="Pan J."/>
            <person name="Luo Z.H."/>
            <person name="Li M."/>
        </authorList>
    </citation>
    <scope>NUCLEOTIDE SEQUENCE [LARGE SCALE GENOMIC DNA]</scope>
    <source>
        <strain evidence="17">HyVt-19</strain>
    </source>
</reference>
<evidence type="ECO:0000256" key="14">
    <source>
        <dbReference type="SAM" id="MobiDB-lite"/>
    </source>
</evidence>
<dbReference type="Gene3D" id="2.70.98.90">
    <property type="match status" value="1"/>
</dbReference>